<organism evidence="2 3">
    <name type="scientific">Allomyces macrogynus (strain ATCC 38327)</name>
    <name type="common">Allomyces javanicus var. macrogynus</name>
    <dbReference type="NCBI Taxonomy" id="578462"/>
    <lineage>
        <taxon>Eukaryota</taxon>
        <taxon>Fungi</taxon>
        <taxon>Fungi incertae sedis</taxon>
        <taxon>Blastocladiomycota</taxon>
        <taxon>Blastocladiomycetes</taxon>
        <taxon>Blastocladiales</taxon>
        <taxon>Blastocladiaceae</taxon>
        <taxon>Allomyces</taxon>
    </lineage>
</organism>
<dbReference type="AlphaFoldDB" id="A0A0L0S868"/>
<dbReference type="VEuPathDB" id="FungiDB:AMAG_04105"/>
<keyword evidence="3" id="KW-1185">Reference proteome</keyword>
<name>A0A0L0S868_ALLM3</name>
<evidence type="ECO:0000256" key="1">
    <source>
        <dbReference type="SAM" id="MobiDB-lite"/>
    </source>
</evidence>
<feature type="region of interest" description="Disordered" evidence="1">
    <location>
        <begin position="134"/>
        <end position="203"/>
    </location>
</feature>
<sequence length="203" mass="21936">MPASPTRRTAPVPPEHAVLALVNELARAEAKAAKLEAQLRRLHNEKSKPYVKCQSSTTGSRHERTSRPSRTIDSPKDDPAATCNSKDLHAMLRDALIQLKVYHKHVQLLQSERLQMLAQWPHLAANLPPNVTITTRAASPDAGPRSVPPSQDAGMNSSVDGNSPAPPPTAPLARARSPSPIKDPERLSYHGALRSTPASRSTA</sequence>
<protein>
    <submittedName>
        <fullName evidence="2">Uncharacterized protein</fullName>
    </submittedName>
</protein>
<feature type="region of interest" description="Disordered" evidence="1">
    <location>
        <begin position="40"/>
        <end position="80"/>
    </location>
</feature>
<gene>
    <name evidence="2" type="ORF">AMAG_04105</name>
</gene>
<proteinExistence type="predicted"/>
<evidence type="ECO:0000313" key="2">
    <source>
        <dbReference type="EMBL" id="KNE58539.1"/>
    </source>
</evidence>
<reference evidence="2 3" key="1">
    <citation type="submission" date="2009-11" db="EMBL/GenBank/DDBJ databases">
        <title>Annotation of Allomyces macrogynus ATCC 38327.</title>
        <authorList>
            <consortium name="The Broad Institute Genome Sequencing Platform"/>
            <person name="Russ C."/>
            <person name="Cuomo C."/>
            <person name="Burger G."/>
            <person name="Gray M.W."/>
            <person name="Holland P.W.H."/>
            <person name="King N."/>
            <person name="Lang F.B.F."/>
            <person name="Roger A.J."/>
            <person name="Ruiz-Trillo I."/>
            <person name="Young S.K."/>
            <person name="Zeng Q."/>
            <person name="Gargeya S."/>
            <person name="Fitzgerald M."/>
            <person name="Haas B."/>
            <person name="Abouelleil A."/>
            <person name="Alvarado L."/>
            <person name="Arachchi H.M."/>
            <person name="Berlin A."/>
            <person name="Chapman S.B."/>
            <person name="Gearin G."/>
            <person name="Goldberg J."/>
            <person name="Griggs A."/>
            <person name="Gujja S."/>
            <person name="Hansen M."/>
            <person name="Heiman D."/>
            <person name="Howarth C."/>
            <person name="Larimer J."/>
            <person name="Lui A."/>
            <person name="MacDonald P.J.P."/>
            <person name="McCowen C."/>
            <person name="Montmayeur A."/>
            <person name="Murphy C."/>
            <person name="Neiman D."/>
            <person name="Pearson M."/>
            <person name="Priest M."/>
            <person name="Roberts A."/>
            <person name="Saif S."/>
            <person name="Shea T."/>
            <person name="Sisk P."/>
            <person name="Stolte C."/>
            <person name="Sykes S."/>
            <person name="Wortman J."/>
            <person name="Nusbaum C."/>
            <person name="Birren B."/>
        </authorList>
    </citation>
    <scope>NUCLEOTIDE SEQUENCE [LARGE SCALE GENOMIC DNA]</scope>
    <source>
        <strain evidence="2 3">ATCC 38327</strain>
    </source>
</reference>
<feature type="compositionally biased region" description="Low complexity" evidence="1">
    <location>
        <begin position="171"/>
        <end position="180"/>
    </location>
</feature>
<dbReference type="EMBL" id="GG745333">
    <property type="protein sequence ID" value="KNE58539.1"/>
    <property type="molecule type" value="Genomic_DNA"/>
</dbReference>
<accession>A0A0L0S868</accession>
<reference evidence="3" key="2">
    <citation type="submission" date="2009-11" db="EMBL/GenBank/DDBJ databases">
        <title>The Genome Sequence of Allomyces macrogynus strain ATCC 38327.</title>
        <authorList>
            <consortium name="The Broad Institute Genome Sequencing Platform"/>
            <person name="Russ C."/>
            <person name="Cuomo C."/>
            <person name="Shea T."/>
            <person name="Young S.K."/>
            <person name="Zeng Q."/>
            <person name="Koehrsen M."/>
            <person name="Haas B."/>
            <person name="Borodovsky M."/>
            <person name="Guigo R."/>
            <person name="Alvarado L."/>
            <person name="Berlin A."/>
            <person name="Borenstein D."/>
            <person name="Chen Z."/>
            <person name="Engels R."/>
            <person name="Freedman E."/>
            <person name="Gellesch M."/>
            <person name="Goldberg J."/>
            <person name="Griggs A."/>
            <person name="Gujja S."/>
            <person name="Heiman D."/>
            <person name="Hepburn T."/>
            <person name="Howarth C."/>
            <person name="Jen D."/>
            <person name="Larson L."/>
            <person name="Lewis B."/>
            <person name="Mehta T."/>
            <person name="Park D."/>
            <person name="Pearson M."/>
            <person name="Roberts A."/>
            <person name="Saif S."/>
            <person name="Shenoy N."/>
            <person name="Sisk P."/>
            <person name="Stolte C."/>
            <person name="Sykes S."/>
            <person name="Walk T."/>
            <person name="White J."/>
            <person name="Yandava C."/>
            <person name="Burger G."/>
            <person name="Gray M.W."/>
            <person name="Holland P.W.H."/>
            <person name="King N."/>
            <person name="Lang F.B.F."/>
            <person name="Roger A.J."/>
            <person name="Ruiz-Trillo I."/>
            <person name="Lander E."/>
            <person name="Nusbaum C."/>
        </authorList>
    </citation>
    <scope>NUCLEOTIDE SEQUENCE [LARGE SCALE GENOMIC DNA]</scope>
    <source>
        <strain evidence="3">ATCC 38327</strain>
    </source>
</reference>
<evidence type="ECO:0000313" key="3">
    <source>
        <dbReference type="Proteomes" id="UP000054350"/>
    </source>
</evidence>
<dbReference type="Proteomes" id="UP000054350">
    <property type="component" value="Unassembled WGS sequence"/>
</dbReference>